<evidence type="ECO:0000256" key="1">
    <source>
        <dbReference type="SAM" id="Phobius"/>
    </source>
</evidence>
<sequence length="228" mass="22485">MNHSKLWLIGSVLVTSVIVVLGWLLGIAPQLDSMNAANASRAAVQATNAGHVALLARLKHDFANLDALTTTADALAESVPSGSAMPALVDQLDAEALAAGLTLTGMTVTEAVAYAPILPVAAGVPAVTDAAAAPAAVPAVAPVAPAALAATVATEVTAANFAAFPLQVTVTGSYAEVLDFVSRLQSGSRLFLVSGLDTARAPGPAGLVNATVSGLVYSLVAAAPASVG</sequence>
<proteinExistence type="predicted"/>
<dbReference type="PANTHER" id="PTHR39555:SF1">
    <property type="entry name" value="TYPE IV PILUS INNER MEMBRANE COMPONENT PILO"/>
    <property type="match status" value="1"/>
</dbReference>
<dbReference type="EMBL" id="SOEY01000016">
    <property type="protein sequence ID" value="TFB73672.1"/>
    <property type="molecule type" value="Genomic_DNA"/>
</dbReference>
<evidence type="ECO:0000313" key="3">
    <source>
        <dbReference type="Proteomes" id="UP000298173"/>
    </source>
</evidence>
<keyword evidence="1" id="KW-1133">Transmembrane helix</keyword>
<dbReference type="PANTHER" id="PTHR39555">
    <property type="entry name" value="FIMBRIAL ASSEMBLY PROTEIN PILO-LIKE PROTEIN-RELATED"/>
    <property type="match status" value="1"/>
</dbReference>
<feature type="transmembrane region" description="Helical" evidence="1">
    <location>
        <begin position="6"/>
        <end position="25"/>
    </location>
</feature>
<dbReference type="Gene3D" id="3.30.70.60">
    <property type="match status" value="1"/>
</dbReference>
<dbReference type="Proteomes" id="UP000298173">
    <property type="component" value="Unassembled WGS sequence"/>
</dbReference>
<organism evidence="2 3">
    <name type="scientific">Cryobacterium glaciale</name>
    <dbReference type="NCBI Taxonomy" id="1259145"/>
    <lineage>
        <taxon>Bacteria</taxon>
        <taxon>Bacillati</taxon>
        <taxon>Actinomycetota</taxon>
        <taxon>Actinomycetes</taxon>
        <taxon>Micrococcales</taxon>
        <taxon>Microbacteriaceae</taxon>
        <taxon>Cryobacterium</taxon>
    </lineage>
</organism>
<keyword evidence="3" id="KW-1185">Reference proteome</keyword>
<evidence type="ECO:0000313" key="2">
    <source>
        <dbReference type="EMBL" id="TFB73672.1"/>
    </source>
</evidence>
<dbReference type="RefSeq" id="WP_134502397.1">
    <property type="nucleotide sequence ID" value="NZ_SOEY01000016.1"/>
</dbReference>
<dbReference type="OrthoDB" id="5125831at2"/>
<accession>A0A4R8UZG9</accession>
<keyword evidence="1" id="KW-0812">Transmembrane</keyword>
<gene>
    <name evidence="2" type="ORF">E3O06_07525</name>
</gene>
<name>A0A4R8UZG9_9MICO</name>
<keyword evidence="1" id="KW-0472">Membrane</keyword>
<comment type="caution">
    <text evidence="2">The sequence shown here is derived from an EMBL/GenBank/DDBJ whole genome shotgun (WGS) entry which is preliminary data.</text>
</comment>
<dbReference type="InterPro" id="IPR014717">
    <property type="entry name" value="Transl_elong_EF1B/ribsomal_bS6"/>
</dbReference>
<protein>
    <recommendedName>
        <fullName evidence="4">Type 4a pilus biogenesis protein PilO</fullName>
    </recommendedName>
</protein>
<reference evidence="2 3" key="1">
    <citation type="submission" date="2019-03" db="EMBL/GenBank/DDBJ databases">
        <title>Genomics of glacier-inhabiting Cryobacterium strains.</title>
        <authorList>
            <person name="Liu Q."/>
            <person name="Xin Y.-H."/>
        </authorList>
    </citation>
    <scope>NUCLEOTIDE SEQUENCE [LARGE SCALE GENOMIC DNA]</scope>
    <source>
        <strain evidence="2 3">HLT2-23</strain>
    </source>
</reference>
<dbReference type="AlphaFoldDB" id="A0A4R8UZG9"/>
<evidence type="ECO:0008006" key="4">
    <source>
        <dbReference type="Google" id="ProtNLM"/>
    </source>
</evidence>